<proteinExistence type="predicted"/>
<keyword evidence="2" id="KW-1185">Reference proteome</keyword>
<gene>
    <name evidence="1" type="ORF">CEXT_753511</name>
</gene>
<protein>
    <submittedName>
        <fullName evidence="1">Uncharacterized protein</fullName>
    </submittedName>
</protein>
<dbReference type="Proteomes" id="UP001054945">
    <property type="component" value="Unassembled WGS sequence"/>
</dbReference>
<evidence type="ECO:0000313" key="1">
    <source>
        <dbReference type="EMBL" id="GIY21715.1"/>
    </source>
</evidence>
<reference evidence="1 2" key="1">
    <citation type="submission" date="2021-06" db="EMBL/GenBank/DDBJ databases">
        <title>Caerostris extrusa draft genome.</title>
        <authorList>
            <person name="Kono N."/>
            <person name="Arakawa K."/>
        </authorList>
    </citation>
    <scope>NUCLEOTIDE SEQUENCE [LARGE SCALE GENOMIC DNA]</scope>
</reference>
<evidence type="ECO:0000313" key="2">
    <source>
        <dbReference type="Proteomes" id="UP001054945"/>
    </source>
</evidence>
<organism evidence="1 2">
    <name type="scientific">Caerostris extrusa</name>
    <name type="common">Bark spider</name>
    <name type="synonym">Caerostris bankana</name>
    <dbReference type="NCBI Taxonomy" id="172846"/>
    <lineage>
        <taxon>Eukaryota</taxon>
        <taxon>Metazoa</taxon>
        <taxon>Ecdysozoa</taxon>
        <taxon>Arthropoda</taxon>
        <taxon>Chelicerata</taxon>
        <taxon>Arachnida</taxon>
        <taxon>Araneae</taxon>
        <taxon>Araneomorphae</taxon>
        <taxon>Entelegynae</taxon>
        <taxon>Araneoidea</taxon>
        <taxon>Araneidae</taxon>
        <taxon>Caerostris</taxon>
    </lineage>
</organism>
<accession>A0AAV4RJT4</accession>
<name>A0AAV4RJT4_CAEEX</name>
<comment type="caution">
    <text evidence="1">The sequence shown here is derived from an EMBL/GenBank/DDBJ whole genome shotgun (WGS) entry which is preliminary data.</text>
</comment>
<dbReference type="EMBL" id="BPLR01008050">
    <property type="protein sequence ID" value="GIY21715.1"/>
    <property type="molecule type" value="Genomic_DNA"/>
</dbReference>
<sequence length="72" mass="8277">MTRQDFLAMLKKESTSRLDSKCSLCSVKMIRQDKKFSCHVDKMNLHQGSIQNANLLCSVEMAKHDFLAMLIK</sequence>
<dbReference type="AlphaFoldDB" id="A0AAV4RJT4"/>